<protein>
    <recommendedName>
        <fullName evidence="2">Protein HGH1 homolog</fullName>
    </recommendedName>
</protein>
<evidence type="ECO:0000256" key="3">
    <source>
        <dbReference type="SAM" id="MobiDB-lite"/>
    </source>
</evidence>
<name>K8EY09_9CHLO</name>
<dbReference type="InterPro" id="IPR007206">
    <property type="entry name" value="Protein_HGH1_C"/>
</dbReference>
<evidence type="ECO:0000259" key="4">
    <source>
        <dbReference type="Pfam" id="PF04063"/>
    </source>
</evidence>
<feature type="region of interest" description="Disordered" evidence="3">
    <location>
        <begin position="334"/>
        <end position="358"/>
    </location>
</feature>
<dbReference type="EMBL" id="FO082278">
    <property type="protein sequence ID" value="CCO14143.1"/>
    <property type="molecule type" value="Genomic_DNA"/>
</dbReference>
<comment type="similarity">
    <text evidence="1">Belongs to the HGH1 family.</text>
</comment>
<feature type="domain" description="Protein HGH1 N-terminal" evidence="4">
    <location>
        <begin position="116"/>
        <end position="249"/>
    </location>
</feature>
<dbReference type="InterPro" id="IPR039717">
    <property type="entry name" value="Hgh1"/>
</dbReference>
<dbReference type="RefSeq" id="XP_007515264.1">
    <property type="nucleotide sequence ID" value="XM_007515202.1"/>
</dbReference>
<feature type="domain" description="Protein HGH1 C-terminal" evidence="5">
    <location>
        <begin position="265"/>
        <end position="310"/>
    </location>
</feature>
<dbReference type="SUPFAM" id="SSF48371">
    <property type="entry name" value="ARM repeat"/>
    <property type="match status" value="1"/>
</dbReference>
<dbReference type="STRING" id="41875.K8EY09"/>
<keyword evidence="7" id="KW-1185">Reference proteome</keyword>
<reference evidence="6 7" key="1">
    <citation type="submission" date="2011-10" db="EMBL/GenBank/DDBJ databases">
        <authorList>
            <person name="Genoscope - CEA"/>
        </authorList>
    </citation>
    <scope>NUCLEOTIDE SEQUENCE [LARGE SCALE GENOMIC DNA]</scope>
    <source>
        <strain evidence="6 7">RCC 1105</strain>
    </source>
</reference>
<dbReference type="GeneID" id="19018269"/>
<evidence type="ECO:0000259" key="5">
    <source>
        <dbReference type="Pfam" id="PF04064"/>
    </source>
</evidence>
<accession>K8EY09</accession>
<evidence type="ECO:0000256" key="2">
    <source>
        <dbReference type="ARBA" id="ARBA00014076"/>
    </source>
</evidence>
<dbReference type="eggNOG" id="KOG2973">
    <property type="taxonomic scope" value="Eukaryota"/>
</dbReference>
<dbReference type="PANTHER" id="PTHR13387:SF9">
    <property type="entry name" value="PROTEIN HGH1 HOMOLOG"/>
    <property type="match status" value="1"/>
</dbReference>
<gene>
    <name evidence="6" type="ORF">Bathy01g05340</name>
</gene>
<evidence type="ECO:0000313" key="7">
    <source>
        <dbReference type="Proteomes" id="UP000198341"/>
    </source>
</evidence>
<dbReference type="InterPro" id="IPR007205">
    <property type="entry name" value="Protein_HGH1_N"/>
</dbReference>
<dbReference type="KEGG" id="bpg:Bathy01g05340"/>
<evidence type="ECO:0000256" key="1">
    <source>
        <dbReference type="ARBA" id="ARBA00006712"/>
    </source>
</evidence>
<dbReference type="Gene3D" id="1.25.10.10">
    <property type="entry name" value="Leucine-rich Repeat Variant"/>
    <property type="match status" value="1"/>
</dbReference>
<proteinExistence type="inferred from homology"/>
<dbReference type="PANTHER" id="PTHR13387">
    <property type="entry name" value="PROTEIN HGH1 HOMOLOG"/>
    <property type="match status" value="1"/>
</dbReference>
<dbReference type="InterPro" id="IPR011989">
    <property type="entry name" value="ARM-like"/>
</dbReference>
<dbReference type="Pfam" id="PF04063">
    <property type="entry name" value="DUF383"/>
    <property type="match status" value="1"/>
</dbReference>
<sequence length="358" mass="38946">MSATDNEEEKKKEKDEVDELVEFLSDKRSDVRKEAATIVAGLTGTDDGLQTLTDKRETLISHLLHLLGKDPPESTPSAQALINLTGHSLEVVSLAVNKGAVERCIDFIKDGECAPVDLLLSLLANITKAEGGVHVLSQEGKPLEGFYIQRLVQLLVSGKPQETYAQAASVLCNVSRHPIGRKVILDRKGSIVNLVTPMLASTCDIRRERIAATIQNLCCDSESRKKLLALDSEETPIVKALLRPISGAKVNKELSDNVRRGCAGAILLLAKEAEGREIMKKLDAPVLLKQGYELEEESDVCDALEQTGDVFLKHGMVPDDMVPKDVSAEVIPEGEEGEEEELPPLIMGLKNSSLNQVD</sequence>
<dbReference type="InterPro" id="IPR016024">
    <property type="entry name" value="ARM-type_fold"/>
</dbReference>
<dbReference type="Proteomes" id="UP000198341">
    <property type="component" value="Chromosome 1"/>
</dbReference>
<dbReference type="Pfam" id="PF04064">
    <property type="entry name" value="DUF384"/>
    <property type="match status" value="1"/>
</dbReference>
<organism evidence="6 7">
    <name type="scientific">Bathycoccus prasinos</name>
    <dbReference type="NCBI Taxonomy" id="41875"/>
    <lineage>
        <taxon>Eukaryota</taxon>
        <taxon>Viridiplantae</taxon>
        <taxon>Chlorophyta</taxon>
        <taxon>Mamiellophyceae</taxon>
        <taxon>Mamiellales</taxon>
        <taxon>Bathycoccaceae</taxon>
        <taxon>Bathycoccus</taxon>
    </lineage>
</organism>
<dbReference type="OrthoDB" id="338814at2759"/>
<evidence type="ECO:0000313" key="6">
    <source>
        <dbReference type="EMBL" id="CCO14143.1"/>
    </source>
</evidence>
<dbReference type="AlphaFoldDB" id="K8EY09"/>